<dbReference type="InterPro" id="IPR039537">
    <property type="entry name" value="Retrotran_Ty1/copia-like"/>
</dbReference>
<dbReference type="InterPro" id="IPR012337">
    <property type="entry name" value="RNaseH-like_sf"/>
</dbReference>
<dbReference type="Gene3D" id="3.30.420.10">
    <property type="entry name" value="Ribonuclease H-like superfamily/Ribonuclease H"/>
    <property type="match status" value="1"/>
</dbReference>
<keyword evidence="3" id="KW-1185">Reference proteome</keyword>
<dbReference type="AlphaFoldDB" id="A0A8X6U333"/>
<proteinExistence type="predicted"/>
<dbReference type="PANTHER" id="PTHR42648:SF28">
    <property type="entry name" value="TRANSPOSON-ENCODED PROTEIN WITH RIBONUCLEASE H-LIKE AND RETROVIRUS ZINC FINGER-LIKE DOMAINS"/>
    <property type="match status" value="1"/>
</dbReference>
<dbReference type="GO" id="GO:0003676">
    <property type="term" value="F:nucleic acid binding"/>
    <property type="evidence" value="ECO:0007669"/>
    <property type="project" value="InterPro"/>
</dbReference>
<organism evidence="2 3">
    <name type="scientific">Nephila pilipes</name>
    <name type="common">Giant wood spider</name>
    <name type="synonym">Nephila maculata</name>
    <dbReference type="NCBI Taxonomy" id="299642"/>
    <lineage>
        <taxon>Eukaryota</taxon>
        <taxon>Metazoa</taxon>
        <taxon>Ecdysozoa</taxon>
        <taxon>Arthropoda</taxon>
        <taxon>Chelicerata</taxon>
        <taxon>Arachnida</taxon>
        <taxon>Araneae</taxon>
        <taxon>Araneomorphae</taxon>
        <taxon>Entelegynae</taxon>
        <taxon>Araneoidea</taxon>
        <taxon>Nephilidae</taxon>
        <taxon>Nephila</taxon>
    </lineage>
</organism>
<dbReference type="Proteomes" id="UP000887013">
    <property type="component" value="Unassembled WGS sequence"/>
</dbReference>
<evidence type="ECO:0000313" key="3">
    <source>
        <dbReference type="Proteomes" id="UP000887013"/>
    </source>
</evidence>
<dbReference type="PROSITE" id="PS50994">
    <property type="entry name" value="INTEGRASE"/>
    <property type="match status" value="1"/>
</dbReference>
<protein>
    <submittedName>
        <fullName evidence="2">Retrovirus-related Pol polyprotein from transposon TNT 1-94</fullName>
    </submittedName>
</protein>
<dbReference type="InterPro" id="IPR036397">
    <property type="entry name" value="RNaseH_sf"/>
</dbReference>
<accession>A0A8X6U333</accession>
<dbReference type="OrthoDB" id="6435841at2759"/>
<name>A0A8X6U333_NEPPI</name>
<dbReference type="GO" id="GO:0015074">
    <property type="term" value="P:DNA integration"/>
    <property type="evidence" value="ECO:0007669"/>
    <property type="project" value="InterPro"/>
</dbReference>
<sequence>MQSVSGKYYFPTFVDDYSRYSMIYLLSKKDEVHSKLKEYVAMTRNKFGRTIKVLRSDNAGEDIGKEIEDFLKDQGIIHQLTVQYSPQQNGRIGVSLR</sequence>
<comment type="caution">
    <text evidence="2">The sequence shown here is derived from an EMBL/GenBank/DDBJ whole genome shotgun (WGS) entry which is preliminary data.</text>
</comment>
<dbReference type="Pfam" id="PF00665">
    <property type="entry name" value="rve"/>
    <property type="match status" value="1"/>
</dbReference>
<feature type="domain" description="Integrase catalytic" evidence="1">
    <location>
        <begin position="1"/>
        <end position="97"/>
    </location>
</feature>
<dbReference type="EMBL" id="BMAW01070810">
    <property type="protein sequence ID" value="GFT75268.1"/>
    <property type="molecule type" value="Genomic_DNA"/>
</dbReference>
<dbReference type="PANTHER" id="PTHR42648">
    <property type="entry name" value="TRANSPOSASE, PUTATIVE-RELATED"/>
    <property type="match status" value="1"/>
</dbReference>
<dbReference type="SUPFAM" id="SSF53098">
    <property type="entry name" value="Ribonuclease H-like"/>
    <property type="match status" value="1"/>
</dbReference>
<dbReference type="InterPro" id="IPR001584">
    <property type="entry name" value="Integrase_cat-core"/>
</dbReference>
<gene>
    <name evidence="2" type="primary">POLX_2263</name>
    <name evidence="2" type="ORF">NPIL_319621</name>
</gene>
<evidence type="ECO:0000259" key="1">
    <source>
        <dbReference type="PROSITE" id="PS50994"/>
    </source>
</evidence>
<evidence type="ECO:0000313" key="2">
    <source>
        <dbReference type="EMBL" id="GFT75268.1"/>
    </source>
</evidence>
<reference evidence="2" key="1">
    <citation type="submission" date="2020-08" db="EMBL/GenBank/DDBJ databases">
        <title>Multicomponent nature underlies the extraordinary mechanical properties of spider dragline silk.</title>
        <authorList>
            <person name="Kono N."/>
            <person name="Nakamura H."/>
            <person name="Mori M."/>
            <person name="Yoshida Y."/>
            <person name="Ohtoshi R."/>
            <person name="Malay A.D."/>
            <person name="Moran D.A.P."/>
            <person name="Tomita M."/>
            <person name="Numata K."/>
            <person name="Arakawa K."/>
        </authorList>
    </citation>
    <scope>NUCLEOTIDE SEQUENCE</scope>
</reference>